<feature type="region of interest" description="Disordered" evidence="2">
    <location>
        <begin position="239"/>
        <end position="284"/>
    </location>
</feature>
<proteinExistence type="inferred from homology"/>
<evidence type="ECO:0000256" key="2">
    <source>
        <dbReference type="SAM" id="MobiDB-lite"/>
    </source>
</evidence>
<evidence type="ECO:0000256" key="1">
    <source>
        <dbReference type="RuleBase" id="RU363076"/>
    </source>
</evidence>
<reference evidence="4" key="1">
    <citation type="journal article" date="2019" name="Int. J. Syst. Evol. Microbiol.">
        <title>The Global Catalogue of Microorganisms (GCM) 10K type strain sequencing project: providing services to taxonomists for standard genome sequencing and annotation.</title>
        <authorList>
            <consortium name="The Broad Institute Genomics Platform"/>
            <consortium name="The Broad Institute Genome Sequencing Center for Infectious Disease"/>
            <person name="Wu L."/>
            <person name="Ma J."/>
        </authorList>
    </citation>
    <scope>NUCLEOTIDE SEQUENCE [LARGE SCALE GENOMIC DNA]</scope>
    <source>
        <strain evidence="4">JCM 18126</strain>
    </source>
</reference>
<dbReference type="Proteomes" id="UP001501195">
    <property type="component" value="Unassembled WGS sequence"/>
</dbReference>
<sequence length="284" mass="29294">MPAPAARVLLTRRGVLLTAVCLLVVAACGVLGTWQWQRGNVVLSSPAAAHPVVDVQGVVGRTDPLTVEEVGRRVRLVGTWDEDVQLLLPRRRLEGAEGSWVLGVVRLADGSGVPVVRGWVPAGTTAAPPAAGAADLVGVVQPPEASDDAPGSGPLPDGQVWVASPALLVNRVGYPLLPAYAVATTAGAPLRVAPPEEAGSAERRLDWRNLAYAAQWAVFGGFAVLVWVRALRDEVGAPTGPVAGAGPPDPAPGPAPDPAPGPACDHDPHHVHDGGDQLLEEHTR</sequence>
<evidence type="ECO:0000313" key="3">
    <source>
        <dbReference type="EMBL" id="GAA4989512.1"/>
    </source>
</evidence>
<dbReference type="InterPro" id="IPR002994">
    <property type="entry name" value="Surf1/Shy1"/>
</dbReference>
<dbReference type="PROSITE" id="PS51257">
    <property type="entry name" value="PROKAR_LIPOPROTEIN"/>
    <property type="match status" value="1"/>
</dbReference>
<gene>
    <name evidence="3" type="ORF">GCM10023225_28580</name>
</gene>
<feature type="compositionally biased region" description="Basic and acidic residues" evidence="2">
    <location>
        <begin position="264"/>
        <end position="284"/>
    </location>
</feature>
<comment type="similarity">
    <text evidence="1">Belongs to the SURF1 family.</text>
</comment>
<organism evidence="3 4">
    <name type="scientific">Kineococcus glutinatus</name>
    <dbReference type="NCBI Taxonomy" id="1070872"/>
    <lineage>
        <taxon>Bacteria</taxon>
        <taxon>Bacillati</taxon>
        <taxon>Actinomycetota</taxon>
        <taxon>Actinomycetes</taxon>
        <taxon>Kineosporiales</taxon>
        <taxon>Kineosporiaceae</taxon>
        <taxon>Kineococcus</taxon>
    </lineage>
</organism>
<name>A0ABP9I7S1_9ACTN</name>
<accession>A0ABP9I7S1</accession>
<dbReference type="CDD" id="cd06662">
    <property type="entry name" value="SURF1"/>
    <property type="match status" value="1"/>
</dbReference>
<protein>
    <recommendedName>
        <fullName evidence="1">SURF1-like protein</fullName>
    </recommendedName>
</protein>
<dbReference type="PROSITE" id="PS50895">
    <property type="entry name" value="SURF1"/>
    <property type="match status" value="1"/>
</dbReference>
<comment type="caution">
    <text evidence="3">The sequence shown here is derived from an EMBL/GenBank/DDBJ whole genome shotgun (WGS) entry which is preliminary data.</text>
</comment>
<evidence type="ECO:0000313" key="4">
    <source>
        <dbReference type="Proteomes" id="UP001501195"/>
    </source>
</evidence>
<dbReference type="RefSeq" id="WP_345713336.1">
    <property type="nucleotide sequence ID" value="NZ_BAABIL010000481.1"/>
</dbReference>
<dbReference type="EMBL" id="BAABIL010000481">
    <property type="protein sequence ID" value="GAA4989512.1"/>
    <property type="molecule type" value="Genomic_DNA"/>
</dbReference>
<keyword evidence="4" id="KW-1185">Reference proteome</keyword>
<feature type="compositionally biased region" description="Pro residues" evidence="2">
    <location>
        <begin position="247"/>
        <end position="261"/>
    </location>
</feature>
<dbReference type="Pfam" id="PF02104">
    <property type="entry name" value="SURF1"/>
    <property type="match status" value="1"/>
</dbReference>
<comment type="subcellular location">
    <subcellularLocation>
        <location evidence="1">Cell membrane</location>
        <topology evidence="1">Multi-pass membrane protein</topology>
    </subcellularLocation>
</comment>
<keyword evidence="1" id="KW-0472">Membrane</keyword>
<keyword evidence="1" id="KW-1003">Cell membrane</keyword>